<feature type="transmembrane region" description="Helical" evidence="7">
    <location>
        <begin position="179"/>
        <end position="201"/>
    </location>
</feature>
<dbReference type="GO" id="GO:0016020">
    <property type="term" value="C:membrane"/>
    <property type="evidence" value="ECO:0007669"/>
    <property type="project" value="UniProtKB-SubCell"/>
</dbReference>
<gene>
    <name evidence="8" type="ORF">FHP08_02330</name>
</gene>
<organism evidence="8 9">
    <name type="scientific">Zeimonas arvi</name>
    <dbReference type="NCBI Taxonomy" id="2498847"/>
    <lineage>
        <taxon>Bacteria</taxon>
        <taxon>Pseudomonadati</taxon>
        <taxon>Pseudomonadota</taxon>
        <taxon>Betaproteobacteria</taxon>
        <taxon>Burkholderiales</taxon>
        <taxon>Burkholderiaceae</taxon>
        <taxon>Zeimonas</taxon>
    </lineage>
</organism>
<dbReference type="EMBL" id="VDUY01000001">
    <property type="protein sequence ID" value="TXL68540.1"/>
    <property type="molecule type" value="Genomic_DNA"/>
</dbReference>
<dbReference type="Proteomes" id="UP000321548">
    <property type="component" value="Unassembled WGS sequence"/>
</dbReference>
<dbReference type="Pfam" id="PF01594">
    <property type="entry name" value="AI-2E_transport"/>
    <property type="match status" value="1"/>
</dbReference>
<dbReference type="AlphaFoldDB" id="A0A5C8P4U7"/>
<accession>A0A5C8P4U7</accession>
<feature type="transmembrane region" description="Helical" evidence="7">
    <location>
        <begin position="328"/>
        <end position="357"/>
    </location>
</feature>
<dbReference type="OrthoDB" id="9816139at2"/>
<evidence type="ECO:0000256" key="6">
    <source>
        <dbReference type="SAM" id="MobiDB-lite"/>
    </source>
</evidence>
<feature type="transmembrane region" description="Helical" evidence="7">
    <location>
        <begin position="86"/>
        <end position="109"/>
    </location>
</feature>
<comment type="subcellular location">
    <subcellularLocation>
        <location evidence="1">Membrane</location>
        <topology evidence="1">Multi-pass membrane protein</topology>
    </subcellularLocation>
</comment>
<evidence type="ECO:0000256" key="4">
    <source>
        <dbReference type="ARBA" id="ARBA00022989"/>
    </source>
</evidence>
<evidence type="ECO:0000256" key="3">
    <source>
        <dbReference type="ARBA" id="ARBA00022692"/>
    </source>
</evidence>
<evidence type="ECO:0000313" key="9">
    <source>
        <dbReference type="Proteomes" id="UP000321548"/>
    </source>
</evidence>
<name>A0A5C8P4U7_9BURK</name>
<evidence type="ECO:0000256" key="1">
    <source>
        <dbReference type="ARBA" id="ARBA00004141"/>
    </source>
</evidence>
<reference evidence="8 9" key="1">
    <citation type="submission" date="2019-06" db="EMBL/GenBank/DDBJ databases">
        <title>Quisquiliibacterium sp. nov., isolated from a maize field.</title>
        <authorList>
            <person name="Lin S.-Y."/>
            <person name="Tsai C.-F."/>
            <person name="Young C.-C."/>
        </authorList>
    </citation>
    <scope>NUCLEOTIDE SEQUENCE [LARGE SCALE GENOMIC DNA]</scope>
    <source>
        <strain evidence="8 9">CC-CFT501</strain>
    </source>
</reference>
<dbReference type="GO" id="GO:0055085">
    <property type="term" value="P:transmembrane transport"/>
    <property type="evidence" value="ECO:0007669"/>
    <property type="project" value="TreeGrafter"/>
</dbReference>
<keyword evidence="3 7" id="KW-0812">Transmembrane</keyword>
<comment type="similarity">
    <text evidence="2">Belongs to the autoinducer-2 exporter (AI-2E) (TC 2.A.86) family.</text>
</comment>
<evidence type="ECO:0000313" key="8">
    <source>
        <dbReference type="EMBL" id="TXL68540.1"/>
    </source>
</evidence>
<feature type="transmembrane region" description="Helical" evidence="7">
    <location>
        <begin position="259"/>
        <end position="289"/>
    </location>
</feature>
<sequence>MVQDDTPDGPVDSGTANEGPPPRAIVESWPGWPGMRLSLTILAIVAGGVALSAAQGLLFPIVLAILLALLLTPAVDLTDRLRLPRWLGALLVMVALIGVLVTAATQLAAPAERWLNPKSPEWRKLEFRIREVKKPLDTIKDAQERMADIAEDKPGKPKPKEVVVERRDIFKALDDAKPLLVGALSTVVLLYFLLSTGDLFLRKLIRILPRLTDKKKAVGIARTIQVEIGRYFMTIASINLGLGVVTAGLMALLGMPSAVFWGALVAALNFIPYAGPGMSLVLLTAGAFVSLDSWPAILAVPISFFALVLLEGQFLQPILVGRRLRLNVVVTFLAVLVWGWLWGLAGVVVAIPILVVLKICADHVERMSALGEFLSHD</sequence>
<feature type="transmembrane region" description="Helical" evidence="7">
    <location>
        <begin position="231"/>
        <end position="253"/>
    </location>
</feature>
<evidence type="ECO:0000256" key="2">
    <source>
        <dbReference type="ARBA" id="ARBA00009773"/>
    </source>
</evidence>
<keyword evidence="5 7" id="KW-0472">Membrane</keyword>
<evidence type="ECO:0000256" key="5">
    <source>
        <dbReference type="ARBA" id="ARBA00023136"/>
    </source>
</evidence>
<feature type="region of interest" description="Disordered" evidence="6">
    <location>
        <begin position="1"/>
        <end position="23"/>
    </location>
</feature>
<protein>
    <submittedName>
        <fullName evidence="8">AI-2E family transporter</fullName>
    </submittedName>
</protein>
<feature type="transmembrane region" description="Helical" evidence="7">
    <location>
        <begin position="41"/>
        <end position="74"/>
    </location>
</feature>
<keyword evidence="4 7" id="KW-1133">Transmembrane helix</keyword>
<keyword evidence="9" id="KW-1185">Reference proteome</keyword>
<comment type="caution">
    <text evidence="8">The sequence shown here is derived from an EMBL/GenBank/DDBJ whole genome shotgun (WGS) entry which is preliminary data.</text>
</comment>
<dbReference type="InterPro" id="IPR002549">
    <property type="entry name" value="AI-2E-like"/>
</dbReference>
<dbReference type="PANTHER" id="PTHR21716:SF16">
    <property type="entry name" value="BLL1467 PROTEIN"/>
    <property type="match status" value="1"/>
</dbReference>
<evidence type="ECO:0000256" key="7">
    <source>
        <dbReference type="SAM" id="Phobius"/>
    </source>
</evidence>
<dbReference type="PANTHER" id="PTHR21716">
    <property type="entry name" value="TRANSMEMBRANE PROTEIN"/>
    <property type="match status" value="1"/>
</dbReference>
<proteinExistence type="inferred from homology"/>
<feature type="transmembrane region" description="Helical" evidence="7">
    <location>
        <begin position="296"/>
        <end position="316"/>
    </location>
</feature>